<sequence>MSENLIDDKDNSQVEDVKDDIKEIKEEIRQEKKDEKENKKEEREKAKEDKKREKEQRKAEKKHEKLQMKIEKLHRKYHNNDGADDEYVDAPEFPPFDESHVNEGIRLESESESQQSIDISTVRSDVQFSMWANTSEEQE</sequence>
<evidence type="ECO:0000256" key="1">
    <source>
        <dbReference type="SAM" id="MobiDB-lite"/>
    </source>
</evidence>
<feature type="compositionally biased region" description="Basic and acidic residues" evidence="1">
    <location>
        <begin position="28"/>
        <end position="71"/>
    </location>
</feature>
<gene>
    <name evidence="2" type="ORF">M9Y10_030399</name>
</gene>
<accession>A0ABR2H3A0</accession>
<name>A0ABR2H3A0_9EUKA</name>
<keyword evidence="3" id="KW-1185">Reference proteome</keyword>
<reference evidence="2 3" key="1">
    <citation type="submission" date="2024-04" db="EMBL/GenBank/DDBJ databases">
        <title>Tritrichomonas musculus Genome.</title>
        <authorList>
            <person name="Alves-Ferreira E."/>
            <person name="Grigg M."/>
            <person name="Lorenzi H."/>
            <person name="Galac M."/>
        </authorList>
    </citation>
    <scope>NUCLEOTIDE SEQUENCE [LARGE SCALE GENOMIC DNA]</scope>
    <source>
        <strain evidence="2 3">EAF2021</strain>
    </source>
</reference>
<dbReference type="Proteomes" id="UP001470230">
    <property type="component" value="Unassembled WGS sequence"/>
</dbReference>
<comment type="caution">
    <text evidence="2">The sequence shown here is derived from an EMBL/GenBank/DDBJ whole genome shotgun (WGS) entry which is preliminary data.</text>
</comment>
<proteinExistence type="predicted"/>
<evidence type="ECO:0000313" key="3">
    <source>
        <dbReference type="Proteomes" id="UP001470230"/>
    </source>
</evidence>
<feature type="region of interest" description="Disordered" evidence="1">
    <location>
        <begin position="1"/>
        <end position="20"/>
    </location>
</feature>
<evidence type="ECO:0000313" key="2">
    <source>
        <dbReference type="EMBL" id="KAK8840626.1"/>
    </source>
</evidence>
<dbReference type="EMBL" id="JAPFFF010000044">
    <property type="protein sequence ID" value="KAK8840626.1"/>
    <property type="molecule type" value="Genomic_DNA"/>
</dbReference>
<protein>
    <submittedName>
        <fullName evidence="2">Uncharacterized protein</fullName>
    </submittedName>
</protein>
<organism evidence="2 3">
    <name type="scientific">Tritrichomonas musculus</name>
    <dbReference type="NCBI Taxonomy" id="1915356"/>
    <lineage>
        <taxon>Eukaryota</taxon>
        <taxon>Metamonada</taxon>
        <taxon>Parabasalia</taxon>
        <taxon>Tritrichomonadida</taxon>
        <taxon>Tritrichomonadidae</taxon>
        <taxon>Tritrichomonas</taxon>
    </lineage>
</organism>
<feature type="region of interest" description="Disordered" evidence="1">
    <location>
        <begin position="28"/>
        <end position="99"/>
    </location>
</feature>